<dbReference type="EMBL" id="FOPZ01000003">
    <property type="protein sequence ID" value="SFH40369.1"/>
    <property type="molecule type" value="Genomic_DNA"/>
</dbReference>
<keyword evidence="3" id="KW-1185">Reference proteome</keyword>
<dbReference type="Proteomes" id="UP000323537">
    <property type="component" value="Unassembled WGS sequence"/>
</dbReference>
<dbReference type="InterPro" id="IPR055985">
    <property type="entry name" value="DUF7563"/>
</dbReference>
<evidence type="ECO:0000313" key="3">
    <source>
        <dbReference type="Proteomes" id="UP000323537"/>
    </source>
</evidence>
<evidence type="ECO:0000256" key="1">
    <source>
        <dbReference type="SAM" id="MobiDB-lite"/>
    </source>
</evidence>
<evidence type="ECO:0008006" key="4">
    <source>
        <dbReference type="Google" id="ProtNLM"/>
    </source>
</evidence>
<proteinExistence type="predicted"/>
<gene>
    <name evidence="2" type="ORF">SAMN04488066_10344</name>
</gene>
<dbReference type="AlphaFoldDB" id="A0A1I2ZS75"/>
<sequence length="81" mass="8509">MMDLRVAAVEPGDCLGCGANLPPDFGRVHGDEDDRAHRCPECDSWIRICEGSAAGKDVSTPDPQTSPSRNAGEPWNGGLSG</sequence>
<reference evidence="2 3" key="1">
    <citation type="submission" date="2016-10" db="EMBL/GenBank/DDBJ databases">
        <authorList>
            <person name="Varghese N."/>
            <person name="Submissions S."/>
        </authorList>
    </citation>
    <scope>NUCLEOTIDE SEQUENCE [LARGE SCALE GENOMIC DNA]</scope>
    <source>
        <strain evidence="2 3">CGMCC 1.6377</strain>
    </source>
</reference>
<organism evidence="2 3">
    <name type="scientific">Halorubrum aquaticum</name>
    <dbReference type="NCBI Taxonomy" id="387340"/>
    <lineage>
        <taxon>Archaea</taxon>
        <taxon>Methanobacteriati</taxon>
        <taxon>Methanobacteriota</taxon>
        <taxon>Stenosarchaea group</taxon>
        <taxon>Halobacteria</taxon>
        <taxon>Halobacteriales</taxon>
        <taxon>Haloferacaceae</taxon>
        <taxon>Halorubrum</taxon>
    </lineage>
</organism>
<protein>
    <recommendedName>
        <fullName evidence="4">Small CPxCG-related zinc finger protein</fullName>
    </recommendedName>
</protein>
<evidence type="ECO:0000313" key="2">
    <source>
        <dbReference type="EMBL" id="SFH40369.1"/>
    </source>
</evidence>
<dbReference type="RefSeq" id="WP_425545167.1">
    <property type="nucleotide sequence ID" value="NZ_BAAADP010000001.1"/>
</dbReference>
<dbReference type="Pfam" id="PF24444">
    <property type="entry name" value="DUF7563"/>
    <property type="match status" value="1"/>
</dbReference>
<feature type="region of interest" description="Disordered" evidence="1">
    <location>
        <begin position="53"/>
        <end position="81"/>
    </location>
</feature>
<accession>A0A1I2ZS75</accession>
<name>A0A1I2ZS75_9EURY</name>